<keyword evidence="1" id="KW-0433">Leucine-rich repeat</keyword>
<organism evidence="5">
    <name type="scientific">Percolomonas cosmopolitus</name>
    <dbReference type="NCBI Taxonomy" id="63605"/>
    <lineage>
        <taxon>Eukaryota</taxon>
        <taxon>Discoba</taxon>
        <taxon>Heterolobosea</taxon>
        <taxon>Tetramitia</taxon>
        <taxon>Eutetramitia</taxon>
        <taxon>Percolomonadidae</taxon>
        <taxon>Percolomonas</taxon>
    </lineage>
</organism>
<dbReference type="EMBL" id="HBGD01003261">
    <property type="protein sequence ID" value="CAD9079465.1"/>
    <property type="molecule type" value="Transcribed_RNA"/>
</dbReference>
<feature type="compositionally biased region" description="Basic and acidic residues" evidence="4">
    <location>
        <begin position="803"/>
        <end position="816"/>
    </location>
</feature>
<name>A0A7S1PEZ2_9EUKA</name>
<evidence type="ECO:0000256" key="3">
    <source>
        <dbReference type="SAM" id="Coils"/>
    </source>
</evidence>
<feature type="region of interest" description="Disordered" evidence="4">
    <location>
        <begin position="618"/>
        <end position="646"/>
    </location>
</feature>
<dbReference type="AlphaFoldDB" id="A0A7S1PEZ2"/>
<dbReference type="PANTHER" id="PTHR15454">
    <property type="entry name" value="NISCHARIN RELATED"/>
    <property type="match status" value="1"/>
</dbReference>
<proteinExistence type="predicted"/>
<evidence type="ECO:0008006" key="6">
    <source>
        <dbReference type="Google" id="ProtNLM"/>
    </source>
</evidence>
<sequence>MSPAPLASSVPQHRSQIPQPLLPTTFNQNNATQRNPRGNAPKGAQNTTRSAQQIQTTASQQKRKTRSVSAPKSSRGVKFQLHNTLAGANGEIVPPVQQRNVNMTQKRKSFAKQKSTLMSQQGHQPQHQEDASSQSKSLDTAFKQFPQHSTNERIVLNFKQIGPDLRHSSKKSLSRQLRDSVKTLCLSQNNIESVRGVAFFRSLENLSLAHNKICSMSDLQQYVPLEVRTKQLRHVILRGNPVCSHPDYKHECLRMFPVLETLDQERITPEDRNMALNSSRKLLFIYLKLLYIIEEHHTHLHKENLHLHVKLELYRRAYGTHQAFCRYDMPVEFEQRIMSRYREGKRLVIRHDGTEWIHSGEILRDDGIVSSTEELLFENVGRMNGERKRTEQVEGAAEKEGQHEQTLSSTQRLVGYSSQQPHDQCTIPQIIQLINQMTHPNLMGSIVQQWKNNIEFSSEEIRFGNRLMLLLLHLYESQNAGAPDIDQVRALRQEIEQLGQAEEQTLYFQVYSSNGRFLKILRMLLVKKVNLIQEVLRARAKILNTNLFALTVPGVVGGPGRSYSAKTHTEEEPQINAWVNINNGKTPLEEQEEQRHERLGRSVKALQQLIEKLNAARVGPGAGGQRERAPTKLTSKPTQIQHAKPRTSAFLQSKRIPASEPVLNKSRNLERSQHLASNRQQRLMQVQNKPIEMDEPVQITHSRSVSVGVGENQDHEAIPAFHKAQKNQVALREKAERIQNIIQSHRQRLGQLDGGELIPQTELETGESQEFEDFEIESIEGEEIDEGDIVFDGHTVDAIPPRLPREEQQQVKEKNGSRRKRRTNYATRDDPEETVRRWNQLLLDRRTEKQLDALAQAHHESQLRRKAFYALREGTHEQRRLRIIFLSWQIFAHRRQCYRKAVHKIRHARRAYWAKQCMQAWHSYTKKKRHLHREEQLKRYHEQRHRSTSRGKERILKGGIPIDPKTEKPQQSKRMSVDTRLIRLELAKSLQENIRSQQRILKTLQTAGIP</sequence>
<dbReference type="GO" id="GO:0005737">
    <property type="term" value="C:cytoplasm"/>
    <property type="evidence" value="ECO:0007669"/>
    <property type="project" value="TreeGrafter"/>
</dbReference>
<dbReference type="Gene3D" id="3.80.10.10">
    <property type="entry name" value="Ribonuclease Inhibitor"/>
    <property type="match status" value="1"/>
</dbReference>
<feature type="compositionally biased region" description="Polar residues" evidence="4">
    <location>
        <begin position="112"/>
        <end position="138"/>
    </location>
</feature>
<gene>
    <name evidence="5" type="ORF">PCOS0759_LOCUS2699</name>
</gene>
<accession>A0A7S1PEZ2</accession>
<feature type="region of interest" description="Disordered" evidence="4">
    <location>
        <begin position="1"/>
        <end position="78"/>
    </location>
</feature>
<feature type="compositionally biased region" description="Polar residues" evidence="4">
    <location>
        <begin position="9"/>
        <end position="36"/>
    </location>
</feature>
<keyword evidence="3" id="KW-0175">Coiled coil</keyword>
<feature type="compositionally biased region" description="Low complexity" evidence="4">
    <location>
        <begin position="47"/>
        <end position="60"/>
    </location>
</feature>
<feature type="region of interest" description="Disordered" evidence="4">
    <location>
        <begin position="938"/>
        <end position="975"/>
    </location>
</feature>
<evidence type="ECO:0000256" key="2">
    <source>
        <dbReference type="ARBA" id="ARBA00022737"/>
    </source>
</evidence>
<feature type="compositionally biased region" description="Basic and acidic residues" evidence="4">
    <location>
        <begin position="964"/>
        <end position="975"/>
    </location>
</feature>
<feature type="region of interest" description="Disordered" evidence="4">
    <location>
        <begin position="794"/>
        <end position="830"/>
    </location>
</feature>
<feature type="compositionally biased region" description="Polar residues" evidence="4">
    <location>
        <begin position="632"/>
        <end position="641"/>
    </location>
</feature>
<dbReference type="InterPro" id="IPR001611">
    <property type="entry name" value="Leu-rich_rpt"/>
</dbReference>
<dbReference type="PROSITE" id="PS51450">
    <property type="entry name" value="LRR"/>
    <property type="match status" value="1"/>
</dbReference>
<reference evidence="5" key="1">
    <citation type="submission" date="2021-01" db="EMBL/GenBank/DDBJ databases">
        <authorList>
            <person name="Corre E."/>
            <person name="Pelletier E."/>
            <person name="Niang G."/>
            <person name="Scheremetjew M."/>
            <person name="Finn R."/>
            <person name="Kale V."/>
            <person name="Holt S."/>
            <person name="Cochrane G."/>
            <person name="Meng A."/>
            <person name="Brown T."/>
            <person name="Cohen L."/>
        </authorList>
    </citation>
    <scope>NUCLEOTIDE SEQUENCE</scope>
    <source>
        <strain evidence="5">WS</strain>
    </source>
</reference>
<protein>
    <recommendedName>
        <fullName evidence="6">Leucine-rich repeat-containing protein 51</fullName>
    </recommendedName>
</protein>
<evidence type="ECO:0000256" key="4">
    <source>
        <dbReference type="SAM" id="MobiDB-lite"/>
    </source>
</evidence>
<evidence type="ECO:0000313" key="5">
    <source>
        <dbReference type="EMBL" id="CAD9079465.1"/>
    </source>
</evidence>
<keyword evidence="2" id="KW-0677">Repeat</keyword>
<dbReference type="InterPro" id="IPR032675">
    <property type="entry name" value="LRR_dom_sf"/>
</dbReference>
<feature type="coiled-coil region" evidence="3">
    <location>
        <begin position="589"/>
        <end position="616"/>
    </location>
</feature>
<feature type="region of interest" description="Disordered" evidence="4">
    <location>
        <begin position="90"/>
        <end position="138"/>
    </location>
</feature>
<dbReference type="SUPFAM" id="SSF52058">
    <property type="entry name" value="L domain-like"/>
    <property type="match status" value="1"/>
</dbReference>
<evidence type="ECO:0000256" key="1">
    <source>
        <dbReference type="ARBA" id="ARBA00022614"/>
    </source>
</evidence>